<feature type="disulfide bond" evidence="10">
    <location>
        <begin position="2118"/>
        <end position="2136"/>
    </location>
</feature>
<feature type="disulfide bond" evidence="10">
    <location>
        <begin position="2621"/>
        <end position="2636"/>
    </location>
</feature>
<feature type="disulfide bond" evidence="10">
    <location>
        <begin position="1242"/>
        <end position="1254"/>
    </location>
</feature>
<evidence type="ECO:0000259" key="12">
    <source>
        <dbReference type="PROSITE" id="PS50835"/>
    </source>
</evidence>
<name>A0A4E0RJK0_FASHE</name>
<feature type="disulfide bond" evidence="10">
    <location>
        <begin position="1738"/>
        <end position="1753"/>
    </location>
</feature>
<evidence type="ECO:0000256" key="7">
    <source>
        <dbReference type="ARBA" id="ARBA00023136"/>
    </source>
</evidence>
<keyword evidence="9" id="KW-0325">Glycoprotein</keyword>
<comment type="caution">
    <text evidence="10">Lacks conserved residue(s) required for the propagation of feature annotation.</text>
</comment>
<feature type="disulfide bond" evidence="10">
    <location>
        <begin position="953"/>
        <end position="971"/>
    </location>
</feature>
<feature type="disulfide bond" evidence="10">
    <location>
        <begin position="1291"/>
        <end position="1309"/>
    </location>
</feature>
<evidence type="ECO:0000256" key="8">
    <source>
        <dbReference type="ARBA" id="ARBA00023157"/>
    </source>
</evidence>
<feature type="disulfide bond" evidence="10">
    <location>
        <begin position="2516"/>
        <end position="2534"/>
    </location>
</feature>
<keyword evidence="7" id="KW-0472">Membrane</keyword>
<keyword evidence="13" id="KW-0675">Receptor</keyword>
<evidence type="ECO:0000256" key="2">
    <source>
        <dbReference type="ARBA" id="ARBA00004308"/>
    </source>
</evidence>
<dbReference type="GO" id="GO:0016192">
    <property type="term" value="P:vesicle-mediated transport"/>
    <property type="evidence" value="ECO:0007669"/>
    <property type="project" value="UniProtKB-ARBA"/>
</dbReference>
<feature type="disulfide bond" evidence="10">
    <location>
        <begin position="1284"/>
        <end position="1296"/>
    </location>
</feature>
<feature type="disulfide bond" evidence="10">
    <location>
        <begin position="1989"/>
        <end position="2007"/>
    </location>
</feature>
<feature type="disulfide bond" evidence="10">
    <location>
        <begin position="927"/>
        <end position="942"/>
    </location>
</feature>
<keyword evidence="13" id="KW-0449">Lipoprotein</keyword>
<dbReference type="GO" id="GO:0012505">
    <property type="term" value="C:endomembrane system"/>
    <property type="evidence" value="ECO:0007669"/>
    <property type="project" value="UniProtKB-SubCell"/>
</dbReference>
<feature type="disulfide bond" evidence="10">
    <location>
        <begin position="1850"/>
        <end position="1862"/>
    </location>
</feature>
<dbReference type="PROSITE" id="PS01209">
    <property type="entry name" value="LDLRA_1"/>
    <property type="match status" value="9"/>
</dbReference>
<feature type="disulfide bond" evidence="10">
    <location>
        <begin position="946"/>
        <end position="958"/>
    </location>
</feature>
<dbReference type="Gene3D" id="4.10.400.10">
    <property type="entry name" value="Low-density Lipoprotein Receptor"/>
    <property type="match status" value="21"/>
</dbReference>
<feature type="disulfide bond" evidence="10">
    <location>
        <begin position="1564"/>
        <end position="1576"/>
    </location>
</feature>
<dbReference type="Pfam" id="PF13895">
    <property type="entry name" value="Ig_2"/>
    <property type="match status" value="1"/>
</dbReference>
<feature type="disulfide bond" evidence="10">
    <location>
        <begin position="965"/>
        <end position="980"/>
    </location>
</feature>
<feature type="signal peptide" evidence="11">
    <location>
        <begin position="1"/>
        <end position="20"/>
    </location>
</feature>
<feature type="disulfide bond" evidence="10">
    <location>
        <begin position="1455"/>
        <end position="1470"/>
    </location>
</feature>
<feature type="disulfide bond" evidence="10">
    <location>
        <begin position="1688"/>
        <end position="1706"/>
    </location>
</feature>
<dbReference type="SUPFAM" id="SSF57424">
    <property type="entry name" value="LDL receptor-like module"/>
    <property type="match status" value="23"/>
</dbReference>
<dbReference type="InterPro" id="IPR050685">
    <property type="entry name" value="LDLR"/>
</dbReference>
<dbReference type="SUPFAM" id="SSF48726">
    <property type="entry name" value="Immunoglobulin"/>
    <property type="match status" value="4"/>
</dbReference>
<feature type="domain" description="Ig-like" evidence="12">
    <location>
        <begin position="2639"/>
        <end position="2731"/>
    </location>
</feature>
<feature type="disulfide bond" evidence="10">
    <location>
        <begin position="1571"/>
        <end position="1589"/>
    </location>
</feature>
<feature type="disulfide bond" evidence="10">
    <location>
        <begin position="1443"/>
        <end position="1461"/>
    </location>
</feature>
<dbReference type="Proteomes" id="UP000230066">
    <property type="component" value="Unassembled WGS sequence"/>
</dbReference>
<feature type="disulfide bond" evidence="10">
    <location>
        <begin position="1249"/>
        <end position="1267"/>
    </location>
</feature>
<feature type="disulfide bond" evidence="10">
    <location>
        <begin position="1643"/>
        <end position="1655"/>
    </location>
</feature>
<feature type="disulfide bond" evidence="10">
    <location>
        <begin position="1719"/>
        <end position="1731"/>
    </location>
</feature>
<feature type="disulfide bond" evidence="10">
    <location>
        <begin position="2574"/>
        <end position="2589"/>
    </location>
</feature>
<feature type="disulfide bond" evidence="10">
    <location>
        <begin position="1857"/>
        <end position="1875"/>
    </location>
</feature>
<feature type="disulfide bond" evidence="10">
    <location>
        <begin position="2373"/>
        <end position="2385"/>
    </location>
</feature>
<proteinExistence type="predicted"/>
<evidence type="ECO:0000256" key="11">
    <source>
        <dbReference type="SAM" id="SignalP"/>
    </source>
</evidence>
<comment type="subcellular location">
    <subcellularLocation>
        <location evidence="2">Endomembrane system</location>
    </subcellularLocation>
    <subcellularLocation>
        <location evidence="1">Membrane</location>
        <topology evidence="1">Single-pass membrane protein</topology>
    </subcellularLocation>
</comment>
<dbReference type="InterPro" id="IPR007110">
    <property type="entry name" value="Ig-like_dom"/>
</dbReference>
<feature type="disulfide bond" evidence="10">
    <location>
        <begin position="801"/>
        <end position="819"/>
    </location>
</feature>
<evidence type="ECO:0000256" key="1">
    <source>
        <dbReference type="ARBA" id="ARBA00004167"/>
    </source>
</evidence>
<evidence type="ECO:0000256" key="4">
    <source>
        <dbReference type="ARBA" id="ARBA00022729"/>
    </source>
</evidence>
<dbReference type="Gene3D" id="2.60.40.10">
    <property type="entry name" value="Immunoglobulins"/>
    <property type="match status" value="5"/>
</dbReference>
<feature type="disulfide bond" evidence="10">
    <location>
        <begin position="1700"/>
        <end position="1715"/>
    </location>
</feature>
<feature type="disulfide bond" evidence="10">
    <location>
        <begin position="1681"/>
        <end position="1693"/>
    </location>
</feature>
<feature type="disulfide bond" evidence="10">
    <location>
        <begin position="1133"/>
        <end position="1148"/>
    </location>
</feature>
<feature type="disulfide bond" evidence="10">
    <location>
        <begin position="851"/>
        <end position="866"/>
    </location>
</feature>
<dbReference type="SMART" id="SM00408">
    <property type="entry name" value="IGc2"/>
    <property type="match status" value="5"/>
</dbReference>
<dbReference type="CDD" id="cd00112">
    <property type="entry name" value="LDLa"/>
    <property type="match status" value="23"/>
</dbReference>
<dbReference type="Pfam" id="PF13927">
    <property type="entry name" value="Ig_3"/>
    <property type="match status" value="1"/>
</dbReference>
<dbReference type="EMBL" id="JXXN02000299">
    <property type="protein sequence ID" value="THD27865.1"/>
    <property type="molecule type" value="Genomic_DNA"/>
</dbReference>
<reference evidence="13" key="1">
    <citation type="submission" date="2019-03" db="EMBL/GenBank/DDBJ databases">
        <title>Improved annotation for the trematode Fasciola hepatica.</title>
        <authorList>
            <person name="Choi Y.-J."/>
            <person name="Martin J."/>
            <person name="Mitreva M."/>
        </authorList>
    </citation>
    <scope>NUCLEOTIDE SEQUENCE [LARGE SCALE GENOMIC DNA]</scope>
</reference>
<dbReference type="FunFam" id="4.10.400.10:FF:000034">
    <property type="entry name" value="Low-density lipoprotein receptor-related protein 2"/>
    <property type="match status" value="2"/>
</dbReference>
<evidence type="ECO:0000313" key="14">
    <source>
        <dbReference type="Proteomes" id="UP000230066"/>
    </source>
</evidence>
<feature type="disulfide bond" evidence="10">
    <location>
        <begin position="889"/>
        <end position="904"/>
    </location>
</feature>
<feature type="disulfide bond" evidence="10">
    <location>
        <begin position="1303"/>
        <end position="1318"/>
    </location>
</feature>
<accession>A0A4E0RJK0</accession>
<dbReference type="InterPro" id="IPR002172">
    <property type="entry name" value="LDrepeatLR_classA_rpt"/>
</dbReference>
<sequence>MTRTLSGIYIFLVFLLCCDSQRVQVIYEGQNVGFYCNATGISPLVPVHYQWELDNRVIIASDDRFSLINITKSDEGEYKCTATQFINGTPVVAVESTFISVRRADSIITQDVEEGILVRILCNVTGGSRPNGAGPLRYEWRNPNGTLVGTQWKLELGHIELHESGVYVCRVSYELDNRQMSTSSATRINVLKRAGVTFPGLRGNVLEALETGDILQECRVVSSKPAEYRYQWFGPNGNRVSNTAFLQKDYVLRPKDEGIYKCLATPTQNGLLPVESSLIVTITPLRFTINTVSEDLKIGGFTRRRISIMPPSNAHLTTRETFAYLWLGPDGTPVPQGSGPDMQVTFRSPQDFGRYYVQVRGLNSGYKRDLMSYITLDDGIVEPTYSVVIGEVSGPLYFNSRLELECSPSPPNPAARINWLGPDGVVVSDSRNLVFEKFQYHNQGRYTCQILLPNQVILRQSVDLTASGSVTDAPVPSGRYTIAIIQNPLKFRYGDSVRLRCVVQPDPPHVQFEWQKDGQIIGRTSELFIPDFSPYDVGRYQCLARIEGYADITSNATVLPGTDESGPLELIMRPGVIYLPAFTPLQIECISRRSNLQPIARFANGMPVESDNRFRITRPDSQRLVITAPGGLSNVYNGHRIQCVLPGVGDKETTMYIIDRCVSTESQCRSRECVPTSKVCDGRPDCRDRSDEGEDFCNAGVTVSPTRIVVRPGEAFTLQCQSLVRGRMPYARFVYSGRNVEQDPRFRTERPSREQLIIQAPRGLDLSDNNTRIECYFPDEGTRIAIINIVDRPCPPQSFYCMDGSCIPSSGLCDGKRQCPDGSDELGCDLTCHAPNIACPSGECIDPAKRCDGREDCRDGFDEKGCPPRCPSPKHECRSGECISPGQVCDGRRDCADGSDEFNCPSTCFPPNIQCPSGECISSEQRCDGRRDCQDGFDEQGCRVPCYPPNIYCSSGECIGPHAKCDGQVDCADGSDERDCVAGPSFRPSEPIVRPYGTLEIECVSGKPDVRPQVTLSNGTMVEHLSRFMVSYPSAERIVIQLRDVTEKDRGLVFRCSYPTGETTEARVVIETPCGPADMMCRNGMCIPYHQFCNGIPECPDGSDEQLPHCETTCQMNQYKCASGDCVDITARCDGRRDCYDGSDEAGCPSRPILLPEHPRTRPYGTVEVECRSNKPGVRPELRLLNGTLLELLPRFEILRPHTEVVIARIRDLTEKDRNMVIQCFYPTGEMTQTEIVIDSPCEPSEWMCRDGTCLPQSYFCNGRPDCRDGSDEQPPHCEAPIGCRSDEFRCYSGECIDARRRCDGRGDCRDGSDEHGCVTIPTIRPERPIVRPYGSVEIECRSNQPHIRPELRVINGTPVEQLSRFQVTRPSNDVVVARIHELTEQDRNMVIQCVYPTGEMSQAEIVIDSPCEPSEWMCRDGTCLPQSYFSVVPRCKPYEFQCRSGECVDAERKCDQRQDCYDGSDEEDCGIGPSIRPERPIIRPYGSTEIECRSNQPQIRPEMRVANGTPVEQLPRFEVRRPQPDIVVARITDLTERDRNMVIQCLYPTGETSETEILIDSPCGPSEWMCRDGQCIPQVYFCNNRPDCRDGSDEQPPHCAVTVCQPHEFRCASGECIDARRRCDKQRDCYDGSDEDGCEPKCQSHEFRCNSGECIDARRRCDGQRDCYDGSDEDGCVTRCQPHEFRCTTGECIDSRRRCDGQRDCYDGSDEDGCEIGCRPNEFRCSSGECIDARRRCDRQRDCYDGSDEAGCVYPSQGPIIRPERPIVRPYGHVEFECRSDVSGIRPDVTLINGTALEQLPRFQVTRPSLEVSLVRIDNLTESDRDLIIRCSYPTGESSQTLIVIDSPCGPHEVMCRSGSCVPATAVCDGRPDCPDGSDEQPPRCYVIASVEIRPTVIRTSPYEPFKLECISHNRAIQPFAQFSDGRPVESDNRFQLNYVTPNHLQIRALYGLTERDNLTIICMFPGVGSRSAVIEVSRPCPFGEYQCQDGGCLQSGLFCNGRPDCADGSDESERYCGVRVFVTPGTIRTKPFEMFQFECTSSAPGTTPTVYFDGAPVDSDPRFVVLRPTTERVIVQAPQGVPDHGGHLFRCVSVTGTGKDVEVQVESECPAGQYQCVGGRCIPATAICDGRTDCPDGSDENPSNCALDLLIIPGYVYLQPKEMFEFVCQSRAGTSPPQVRFVDGRPIEADPRFTVSRPTSQRVVVRAEEGITEADDKTRLICYTAEGLSREILVHVQPRCPSGQRRCDDGRCIPASYFCNGRPDCADGSDEDPTRCGDGGEITVRPGVINVKLFESFQFECISPVPGVIPVVSFDGEPVDRYAHFTVSRPSAERVIVNTPYGLSEPGIHLFSCTTTSGTTREVLVRVEDGCGPNEFRCRDGTCIPRASVCDGRIDCRDGSDESPSECPDRVVQVNVRFTPSEVRVQPGHRVRLECRTDVPGTRPTVRFADGRPISEDTRFVITRPNTETIVIEVPYGFDAATRRVVLTCESPTGDSKTSVIYVDQSCQIGQRRCPGGDCIFVGQFCDGIEHCPDGYDERPENCAICDPISIPCQPVNGQEPIVTHFQLHWLCDGDNDCGNGFDELNCRNDTRNLDPNCGSTHFQCTSAPHQHIPFAYWCDGTIDCPGGEDEQDCARPAIVDSGHREPYKVRPGDTLILECEASGVPPPMIIWRFNWGCLPDVSRARIEVIPGRSHCRGSRSRLTITGFRPGDDGIYNCEALAYSHRAMSQDILVLLND</sequence>
<evidence type="ECO:0000313" key="13">
    <source>
        <dbReference type="EMBL" id="THD27865.1"/>
    </source>
</evidence>
<feature type="disulfide bond" evidence="10">
    <location>
        <begin position="1081"/>
        <end position="1099"/>
    </location>
</feature>
<organism evidence="13 14">
    <name type="scientific">Fasciola hepatica</name>
    <name type="common">Liver fluke</name>
    <dbReference type="NCBI Taxonomy" id="6192"/>
    <lineage>
        <taxon>Eukaryota</taxon>
        <taxon>Metazoa</taxon>
        <taxon>Spiralia</taxon>
        <taxon>Lophotrochozoa</taxon>
        <taxon>Platyhelminthes</taxon>
        <taxon>Trematoda</taxon>
        <taxon>Digenea</taxon>
        <taxon>Plagiorchiida</taxon>
        <taxon>Echinostomata</taxon>
        <taxon>Echinostomatoidea</taxon>
        <taxon>Fasciolidae</taxon>
        <taxon>Fasciola</taxon>
    </lineage>
</organism>
<dbReference type="Pfam" id="PF00057">
    <property type="entry name" value="Ldl_recept_a"/>
    <property type="match status" value="21"/>
</dbReference>
<evidence type="ECO:0000256" key="3">
    <source>
        <dbReference type="ARBA" id="ARBA00022692"/>
    </source>
</evidence>
<feature type="disulfide bond" evidence="10">
    <location>
        <begin position="2380"/>
        <end position="2398"/>
    </location>
</feature>
<evidence type="ECO:0000256" key="5">
    <source>
        <dbReference type="ARBA" id="ARBA00022737"/>
    </source>
</evidence>
<dbReference type="PROSITE" id="PS50835">
    <property type="entry name" value="IG_LIKE"/>
    <property type="match status" value="6"/>
</dbReference>
<feature type="disulfide bond" evidence="10">
    <location>
        <begin position="1982"/>
        <end position="1994"/>
    </location>
</feature>
<dbReference type="InterPro" id="IPR003599">
    <property type="entry name" value="Ig_sub"/>
</dbReference>
<dbReference type="PANTHER" id="PTHR24270:SF62">
    <property type="entry name" value="LOW-DENSITY LIPOPROTEIN RECEPTOR-RELATED PROTEIN 2"/>
    <property type="match status" value="1"/>
</dbReference>
<feature type="chain" id="PRO_5020021345" evidence="11">
    <location>
        <begin position="21"/>
        <end position="2740"/>
    </location>
</feature>
<dbReference type="InterPro" id="IPR013783">
    <property type="entry name" value="Ig-like_fold"/>
</dbReference>
<feature type="disulfide bond" evidence="10">
    <location>
        <begin position="1726"/>
        <end position="1744"/>
    </location>
</feature>
<dbReference type="InterPro" id="IPR023415">
    <property type="entry name" value="LDLR_class-A_CS"/>
</dbReference>
<protein>
    <submittedName>
        <fullName evidence="13">Low-density lipoprotein receptor (Ldl)</fullName>
    </submittedName>
</protein>
<feature type="disulfide bond" evidence="10">
    <location>
        <begin position="2249"/>
        <end position="2267"/>
    </location>
</feature>
<keyword evidence="6" id="KW-1133">Transmembrane helix</keyword>
<keyword evidence="14" id="KW-1185">Reference proteome</keyword>
<dbReference type="Gene3D" id="2.40.128.620">
    <property type="match status" value="3"/>
</dbReference>
<feature type="disulfide bond" evidence="10">
    <location>
        <begin position="1605"/>
        <end position="1617"/>
    </location>
</feature>
<feature type="disulfide bond" evidence="10">
    <location>
        <begin position="832"/>
        <end position="844"/>
    </location>
</feature>
<evidence type="ECO:0000256" key="10">
    <source>
        <dbReference type="PROSITE-ProRule" id="PRU00124"/>
    </source>
</evidence>
<feature type="disulfide bond" evidence="10">
    <location>
        <begin position="1624"/>
        <end position="1639"/>
    </location>
</feature>
<feature type="disulfide bond" evidence="10">
    <location>
        <begin position="1114"/>
        <end position="1126"/>
    </location>
</feature>
<dbReference type="SMART" id="SM00192">
    <property type="entry name" value="LDLa"/>
    <property type="match status" value="24"/>
</dbReference>
<feature type="disulfide bond" evidence="10">
    <location>
        <begin position="794"/>
        <end position="806"/>
    </location>
</feature>
<keyword evidence="5" id="KW-0677">Repeat</keyword>
<feature type="disulfide bond" evidence="10">
    <location>
        <begin position="870"/>
        <end position="882"/>
    </location>
</feature>
<feature type="disulfide bond" evidence="10">
    <location>
        <begin position="1650"/>
        <end position="1668"/>
    </location>
</feature>
<feature type="domain" description="Ig-like" evidence="12">
    <location>
        <begin position="476"/>
        <end position="559"/>
    </location>
</feature>
<feature type="disulfide bond" evidence="10">
    <location>
        <begin position="915"/>
        <end position="933"/>
    </location>
</feature>
<dbReference type="PANTHER" id="PTHR24270">
    <property type="entry name" value="LOW-DENSITY LIPOPROTEIN RECEPTOR-RELATED"/>
    <property type="match status" value="1"/>
</dbReference>
<feature type="disulfide bond" evidence="10">
    <location>
        <begin position="1436"/>
        <end position="1448"/>
    </location>
</feature>
<feature type="disulfide bond" evidence="10">
    <location>
        <begin position="668"/>
        <end position="686"/>
    </location>
</feature>
<dbReference type="InterPro" id="IPR036179">
    <property type="entry name" value="Ig-like_dom_sf"/>
</dbReference>
<evidence type="ECO:0000256" key="6">
    <source>
        <dbReference type="ARBA" id="ARBA00022989"/>
    </source>
</evidence>
<keyword evidence="4 11" id="KW-0732">Signal</keyword>
<dbReference type="PRINTS" id="PR00261">
    <property type="entry name" value="LDLRECEPTOR"/>
</dbReference>
<feature type="domain" description="Ig-like" evidence="12">
    <location>
        <begin position="28"/>
        <end position="84"/>
    </location>
</feature>
<feature type="disulfide bond" evidence="10">
    <location>
        <begin position="877"/>
        <end position="895"/>
    </location>
</feature>
<feature type="disulfide bond" evidence="10">
    <location>
        <begin position="2111"/>
        <end position="2123"/>
    </location>
</feature>
<evidence type="ECO:0000256" key="9">
    <source>
        <dbReference type="ARBA" id="ARBA00023180"/>
    </source>
</evidence>
<feature type="disulfide bond" evidence="10">
    <location>
        <begin position="1612"/>
        <end position="1630"/>
    </location>
</feature>
<feature type="disulfide bond" evidence="10">
    <location>
        <begin position="1121"/>
        <end position="1139"/>
    </location>
</feature>
<dbReference type="GO" id="GO:0005886">
    <property type="term" value="C:plasma membrane"/>
    <property type="evidence" value="ECO:0007669"/>
    <property type="project" value="TreeGrafter"/>
</dbReference>
<feature type="disulfide bond" evidence="10">
    <location>
        <begin position="908"/>
        <end position="920"/>
    </location>
</feature>
<keyword evidence="3" id="KW-0812">Transmembrane</keyword>
<dbReference type="PROSITE" id="PS50068">
    <property type="entry name" value="LDLRA_2"/>
    <property type="match status" value="24"/>
</dbReference>
<comment type="caution">
    <text evidence="13">The sequence shown here is derived from an EMBL/GenBank/DDBJ whole genome shotgun (WGS) entry which is preliminary data.</text>
</comment>
<feature type="disulfide bond" evidence="10">
    <location>
        <begin position="1074"/>
        <end position="1086"/>
    </location>
</feature>
<gene>
    <name evidence="13" type="ORF">D915_001299</name>
</gene>
<dbReference type="CDD" id="cd00096">
    <property type="entry name" value="Ig"/>
    <property type="match status" value="1"/>
</dbReference>
<feature type="domain" description="Ig-like" evidence="12">
    <location>
        <begin position="383"/>
        <end position="465"/>
    </location>
</feature>
<dbReference type="InterPro" id="IPR003598">
    <property type="entry name" value="Ig_sub2"/>
</dbReference>
<dbReference type="InterPro" id="IPR036055">
    <property type="entry name" value="LDL_receptor-like_sf"/>
</dbReference>
<feature type="domain" description="Ig-like" evidence="12">
    <location>
        <begin position="90"/>
        <end position="181"/>
    </location>
</feature>
<feature type="disulfide bond" evidence="10">
    <location>
        <begin position="813"/>
        <end position="828"/>
    </location>
</feature>
<feature type="disulfide bond" evidence="10">
    <location>
        <begin position="2509"/>
        <end position="2521"/>
    </location>
</feature>
<dbReference type="SMART" id="SM00409">
    <property type="entry name" value="IG"/>
    <property type="match status" value="9"/>
</dbReference>
<keyword evidence="8 10" id="KW-1015">Disulfide bond</keyword>
<feature type="disulfide bond" evidence="10">
    <location>
        <begin position="661"/>
        <end position="673"/>
    </location>
</feature>
<feature type="disulfide bond" evidence="10">
    <location>
        <begin position="2242"/>
        <end position="2254"/>
    </location>
</feature>
<feature type="disulfide bond" evidence="10">
    <location>
        <begin position="839"/>
        <end position="857"/>
    </location>
</feature>
<feature type="disulfide bond" evidence="10">
    <location>
        <begin position="1662"/>
        <end position="1677"/>
    </location>
</feature>
<feature type="domain" description="Ig-like" evidence="12">
    <location>
        <begin position="218"/>
        <end position="279"/>
    </location>
</feature>